<evidence type="ECO:0000313" key="3">
    <source>
        <dbReference type="Proteomes" id="UP001431429"/>
    </source>
</evidence>
<sequence length="50" mass="5369">MRREFAAVLPHALVVPADAEDDGVMGEHTEDQEHGAEPARPPLTVPVPGR</sequence>
<feature type="region of interest" description="Disordered" evidence="1">
    <location>
        <begin position="16"/>
        <end position="50"/>
    </location>
</feature>
<name>A0ABT0V129_9ACTN</name>
<dbReference type="RefSeq" id="WP_250924697.1">
    <property type="nucleotide sequence ID" value="NZ_JAMQAW010000128.1"/>
</dbReference>
<comment type="caution">
    <text evidence="2">The sequence shown here is derived from an EMBL/GenBank/DDBJ whole genome shotgun (WGS) entry which is preliminary data.</text>
</comment>
<dbReference type="Proteomes" id="UP001431429">
    <property type="component" value="Unassembled WGS sequence"/>
</dbReference>
<feature type="compositionally biased region" description="Basic and acidic residues" evidence="1">
    <location>
        <begin position="25"/>
        <end position="37"/>
    </location>
</feature>
<protein>
    <submittedName>
        <fullName evidence="2">Uncharacterized protein</fullName>
    </submittedName>
</protein>
<proteinExistence type="predicted"/>
<dbReference type="EMBL" id="JAMQAW010000128">
    <property type="protein sequence ID" value="MCM2394424.1"/>
    <property type="molecule type" value="Genomic_DNA"/>
</dbReference>
<reference evidence="2" key="1">
    <citation type="submission" date="2022-06" db="EMBL/GenBank/DDBJ databases">
        <title>Genome public.</title>
        <authorList>
            <person name="Sun Q."/>
        </authorList>
    </citation>
    <scope>NUCLEOTIDE SEQUENCE</scope>
    <source>
        <strain evidence="2">CWNU-1</strain>
    </source>
</reference>
<accession>A0ABT0V129</accession>
<organism evidence="2 3">
    <name type="scientific">Streptomyces albipurpureus</name>
    <dbReference type="NCBI Taxonomy" id="2897419"/>
    <lineage>
        <taxon>Bacteria</taxon>
        <taxon>Bacillati</taxon>
        <taxon>Actinomycetota</taxon>
        <taxon>Actinomycetes</taxon>
        <taxon>Kitasatosporales</taxon>
        <taxon>Streptomycetaceae</taxon>
        <taxon>Streptomyces</taxon>
    </lineage>
</organism>
<feature type="compositionally biased region" description="Pro residues" evidence="1">
    <location>
        <begin position="39"/>
        <end position="50"/>
    </location>
</feature>
<evidence type="ECO:0000256" key="1">
    <source>
        <dbReference type="SAM" id="MobiDB-lite"/>
    </source>
</evidence>
<gene>
    <name evidence="2" type="ORF">NBG84_40200</name>
</gene>
<keyword evidence="3" id="KW-1185">Reference proteome</keyword>
<evidence type="ECO:0000313" key="2">
    <source>
        <dbReference type="EMBL" id="MCM2394424.1"/>
    </source>
</evidence>